<keyword evidence="2" id="KW-0067">ATP-binding</keyword>
<evidence type="ECO:0000256" key="1">
    <source>
        <dbReference type="ARBA" id="ARBA00022741"/>
    </source>
</evidence>
<sequence>ASGKTSMVRQLLGEKFETFVSVNPDDVKEQMPEYNEALEFEVEGKKTSAKDASAMCHEESSDIASDIYDKAVTQGLSMIIDGTGAKGERHRDRIQALKDAGYHVQLMMPDLDPELAVQRAEDRAEETGRWVPTGPPPPGTPDIVRKIYGKVPQNFEPLARLADEFALFDTTTFPPTVKWTGAQGQEDVVHDIGFLERFKKRSAELATQFGAPLTMPEEVLSLSEGNPPAVSLAEAIAIIETGAEGLDRKPK</sequence>
<dbReference type="InterPro" id="IPR010488">
    <property type="entry name" value="Zeta_toxin_domain"/>
</dbReference>
<keyword evidence="1" id="KW-0547">Nucleotide-binding</keyword>
<dbReference type="GO" id="GO:0016301">
    <property type="term" value="F:kinase activity"/>
    <property type="evidence" value="ECO:0007669"/>
    <property type="project" value="InterPro"/>
</dbReference>
<dbReference type="Gene3D" id="3.40.50.300">
    <property type="entry name" value="P-loop containing nucleotide triphosphate hydrolases"/>
    <property type="match status" value="1"/>
</dbReference>
<comment type="caution">
    <text evidence="4">The sequence shown here is derived from an EMBL/GenBank/DDBJ whole genome shotgun (WGS) entry which is preliminary data.</text>
</comment>
<dbReference type="SUPFAM" id="SSF52540">
    <property type="entry name" value="P-loop containing nucleoside triphosphate hydrolases"/>
    <property type="match status" value="1"/>
</dbReference>
<dbReference type="AlphaFoldDB" id="X0WIC1"/>
<feature type="domain" description="Zeta toxin" evidence="3">
    <location>
        <begin position="2"/>
        <end position="132"/>
    </location>
</feature>
<feature type="non-terminal residue" evidence="4">
    <location>
        <position position="1"/>
    </location>
</feature>
<dbReference type="EMBL" id="BARS01042614">
    <property type="protein sequence ID" value="GAG30724.1"/>
    <property type="molecule type" value="Genomic_DNA"/>
</dbReference>
<organism evidence="4">
    <name type="scientific">marine sediment metagenome</name>
    <dbReference type="NCBI Taxonomy" id="412755"/>
    <lineage>
        <taxon>unclassified sequences</taxon>
        <taxon>metagenomes</taxon>
        <taxon>ecological metagenomes</taxon>
    </lineage>
</organism>
<gene>
    <name evidence="4" type="ORF">S01H1_64643</name>
</gene>
<dbReference type="GO" id="GO:0005524">
    <property type="term" value="F:ATP binding"/>
    <property type="evidence" value="ECO:0007669"/>
    <property type="project" value="UniProtKB-KW"/>
</dbReference>
<evidence type="ECO:0000313" key="4">
    <source>
        <dbReference type="EMBL" id="GAG30724.1"/>
    </source>
</evidence>
<reference evidence="4" key="1">
    <citation type="journal article" date="2014" name="Front. Microbiol.">
        <title>High frequency of phylogenetically diverse reductive dehalogenase-homologous genes in deep subseafloor sedimentary metagenomes.</title>
        <authorList>
            <person name="Kawai M."/>
            <person name="Futagami T."/>
            <person name="Toyoda A."/>
            <person name="Takaki Y."/>
            <person name="Nishi S."/>
            <person name="Hori S."/>
            <person name="Arai W."/>
            <person name="Tsubouchi T."/>
            <person name="Morono Y."/>
            <person name="Uchiyama I."/>
            <person name="Ito T."/>
            <person name="Fujiyama A."/>
            <person name="Inagaki F."/>
            <person name="Takami H."/>
        </authorList>
    </citation>
    <scope>NUCLEOTIDE SEQUENCE</scope>
    <source>
        <strain evidence="4">Expedition CK06-06</strain>
    </source>
</reference>
<accession>X0WIC1</accession>
<name>X0WIC1_9ZZZZ</name>
<protein>
    <recommendedName>
        <fullName evidence="3">Zeta toxin domain-containing protein</fullName>
    </recommendedName>
</protein>
<evidence type="ECO:0000259" key="3">
    <source>
        <dbReference type="Pfam" id="PF06414"/>
    </source>
</evidence>
<feature type="non-terminal residue" evidence="4">
    <location>
        <position position="251"/>
    </location>
</feature>
<proteinExistence type="predicted"/>
<evidence type="ECO:0000256" key="2">
    <source>
        <dbReference type="ARBA" id="ARBA00022840"/>
    </source>
</evidence>
<dbReference type="InterPro" id="IPR027417">
    <property type="entry name" value="P-loop_NTPase"/>
</dbReference>
<dbReference type="Pfam" id="PF06414">
    <property type="entry name" value="Zeta_toxin"/>
    <property type="match status" value="1"/>
</dbReference>